<dbReference type="InterPro" id="IPR036250">
    <property type="entry name" value="AcylCo_DH-like_C"/>
</dbReference>
<evidence type="ECO:0000256" key="2">
    <source>
        <dbReference type="ARBA" id="ARBA00005198"/>
    </source>
</evidence>
<dbReference type="Gene3D" id="1.20.140.10">
    <property type="entry name" value="Butyryl-CoA Dehydrogenase, subunit A, domain 3"/>
    <property type="match status" value="1"/>
</dbReference>
<dbReference type="InterPro" id="IPR011765">
    <property type="entry name" value="Pept_M16_N"/>
</dbReference>
<dbReference type="FunFam" id="1.20.140.10:FF:000004">
    <property type="entry name" value="Acyl-CoA dehydrogenase FadE25"/>
    <property type="match status" value="1"/>
</dbReference>
<keyword evidence="5" id="KW-0285">Flavoprotein</keyword>
<evidence type="ECO:0000256" key="3">
    <source>
        <dbReference type="ARBA" id="ARBA00009347"/>
    </source>
</evidence>
<evidence type="ECO:0000259" key="15">
    <source>
        <dbReference type="Pfam" id="PF00675"/>
    </source>
</evidence>
<dbReference type="FunFam" id="2.40.110.10:FF:000001">
    <property type="entry name" value="Acyl-CoA dehydrogenase, mitochondrial"/>
    <property type="match status" value="1"/>
</dbReference>
<dbReference type="GO" id="GO:0046359">
    <property type="term" value="P:butyrate catabolic process"/>
    <property type="evidence" value="ECO:0007669"/>
    <property type="project" value="TreeGrafter"/>
</dbReference>
<feature type="domain" description="Acyl-CoA oxidase/dehydrogenase middle" evidence="16">
    <location>
        <begin position="1259"/>
        <end position="1355"/>
    </location>
</feature>
<keyword evidence="6" id="KW-0274">FAD</keyword>
<proteinExistence type="inferred from homology"/>
<evidence type="ECO:0000256" key="10">
    <source>
        <dbReference type="ARBA" id="ARBA00045387"/>
    </source>
</evidence>
<comment type="function">
    <text evidence="10">Short-chain specific acyl-CoA dehydrogenase is one of the acyl-CoA dehydrogenases that catalyze the first step of mitochondrial fatty acid beta-oxidation, an aerobic process breaking down fatty acids into acetyl-CoA and allowing the production of energy from fats. The first step of fatty acid beta-oxidation consists in the removal of one hydrogen from C-2 and C-3 of the straight-chain fatty acyl-CoA thioester, resulting in the formation of trans-2-enoyl-CoA. Among the different mitochondrial acyl-CoA dehydrogenases, short-chain specific acyl-CoA dehydrogenase acts specifically on acyl-CoAs with saturated 4 to 6 carbons long primary chains.</text>
</comment>
<evidence type="ECO:0000259" key="14">
    <source>
        <dbReference type="Pfam" id="PF00441"/>
    </source>
</evidence>
<dbReference type="PROSITE" id="PS00073">
    <property type="entry name" value="ACYL_COA_DH_2"/>
    <property type="match status" value="1"/>
</dbReference>
<evidence type="ECO:0000313" key="19">
    <source>
        <dbReference type="Proteomes" id="UP000663828"/>
    </source>
</evidence>
<accession>A0A813WYW7</accession>
<dbReference type="Pfam" id="PF02770">
    <property type="entry name" value="Acyl-CoA_dh_M"/>
    <property type="match status" value="1"/>
</dbReference>
<dbReference type="InterPro" id="IPR006089">
    <property type="entry name" value="Acyl-CoA_DH_CS"/>
</dbReference>
<gene>
    <name evidence="18" type="ORF">XAT740_LOCUS6145</name>
</gene>
<evidence type="ECO:0000256" key="1">
    <source>
        <dbReference type="ARBA" id="ARBA00001974"/>
    </source>
</evidence>
<feature type="domain" description="Acyl-CoA dehydrogenase/oxidase C-terminal" evidence="14">
    <location>
        <begin position="1367"/>
        <end position="1515"/>
    </location>
</feature>
<evidence type="ECO:0000256" key="9">
    <source>
        <dbReference type="ARBA" id="ARBA00044204"/>
    </source>
</evidence>
<dbReference type="EMBL" id="CAJNOR010000276">
    <property type="protein sequence ID" value="CAF0864095.1"/>
    <property type="molecule type" value="Genomic_DNA"/>
</dbReference>
<evidence type="ECO:0000256" key="4">
    <source>
        <dbReference type="ARBA" id="ARBA00012046"/>
    </source>
</evidence>
<dbReference type="SUPFAM" id="SSF63411">
    <property type="entry name" value="LuxS/MPP-like metallohydrolase"/>
    <property type="match status" value="4"/>
</dbReference>
<evidence type="ECO:0000313" key="18">
    <source>
        <dbReference type="EMBL" id="CAF0864095.1"/>
    </source>
</evidence>
<dbReference type="Pfam" id="PF00675">
    <property type="entry name" value="Peptidase_M16"/>
    <property type="match status" value="1"/>
</dbReference>
<comment type="catalytic activity">
    <reaction evidence="13">
        <text>butanoyl-CoA + oxidized [electron-transfer flavoprotein] + H(+) = (2E)-butenoyl-CoA + reduced [electron-transfer flavoprotein]</text>
        <dbReference type="Rhea" id="RHEA:24004"/>
        <dbReference type="Rhea" id="RHEA-COMP:10685"/>
        <dbReference type="Rhea" id="RHEA-COMP:10686"/>
        <dbReference type="ChEBI" id="CHEBI:15378"/>
        <dbReference type="ChEBI" id="CHEBI:57332"/>
        <dbReference type="ChEBI" id="CHEBI:57371"/>
        <dbReference type="ChEBI" id="CHEBI:57692"/>
        <dbReference type="ChEBI" id="CHEBI:58307"/>
        <dbReference type="EC" id="1.3.8.1"/>
    </reaction>
    <physiologicalReaction direction="left-to-right" evidence="13">
        <dbReference type="Rhea" id="RHEA:24005"/>
    </physiologicalReaction>
</comment>
<evidence type="ECO:0000256" key="13">
    <source>
        <dbReference type="ARBA" id="ARBA00050758"/>
    </source>
</evidence>
<evidence type="ECO:0000256" key="6">
    <source>
        <dbReference type="ARBA" id="ARBA00022827"/>
    </source>
</evidence>
<organism evidence="18 19">
    <name type="scientific">Adineta ricciae</name>
    <name type="common">Rotifer</name>
    <dbReference type="NCBI Taxonomy" id="249248"/>
    <lineage>
        <taxon>Eukaryota</taxon>
        <taxon>Metazoa</taxon>
        <taxon>Spiralia</taxon>
        <taxon>Gnathifera</taxon>
        <taxon>Rotifera</taxon>
        <taxon>Eurotatoria</taxon>
        <taxon>Bdelloidea</taxon>
        <taxon>Adinetida</taxon>
        <taxon>Adinetidae</taxon>
        <taxon>Adineta</taxon>
    </lineage>
</organism>
<dbReference type="GO" id="GO:0033539">
    <property type="term" value="P:fatty acid beta-oxidation using acyl-CoA dehydrogenase"/>
    <property type="evidence" value="ECO:0007669"/>
    <property type="project" value="TreeGrafter"/>
</dbReference>
<comment type="catalytic activity">
    <reaction evidence="12">
        <text>hexanoyl-CoA + oxidized [electron-transfer flavoprotein] + H(+) = (2E)-hexenoyl-CoA + reduced [electron-transfer flavoprotein]</text>
        <dbReference type="Rhea" id="RHEA:43464"/>
        <dbReference type="Rhea" id="RHEA-COMP:10685"/>
        <dbReference type="Rhea" id="RHEA-COMP:10686"/>
        <dbReference type="ChEBI" id="CHEBI:15378"/>
        <dbReference type="ChEBI" id="CHEBI:57692"/>
        <dbReference type="ChEBI" id="CHEBI:58307"/>
        <dbReference type="ChEBI" id="CHEBI:62077"/>
        <dbReference type="ChEBI" id="CHEBI:62620"/>
    </reaction>
    <physiologicalReaction direction="left-to-right" evidence="12">
        <dbReference type="Rhea" id="RHEA:43465"/>
    </physiologicalReaction>
</comment>
<dbReference type="GO" id="GO:0050660">
    <property type="term" value="F:flavin adenine dinucleotide binding"/>
    <property type="evidence" value="ECO:0007669"/>
    <property type="project" value="InterPro"/>
</dbReference>
<evidence type="ECO:0000259" key="16">
    <source>
        <dbReference type="Pfam" id="PF02770"/>
    </source>
</evidence>
<evidence type="ECO:0000256" key="8">
    <source>
        <dbReference type="ARBA" id="ARBA00031895"/>
    </source>
</evidence>
<evidence type="ECO:0000256" key="5">
    <source>
        <dbReference type="ARBA" id="ARBA00022630"/>
    </source>
</evidence>
<dbReference type="PANTHER" id="PTHR43884">
    <property type="entry name" value="ACYL-COA DEHYDROGENASE"/>
    <property type="match status" value="1"/>
</dbReference>
<dbReference type="GO" id="GO:0016937">
    <property type="term" value="F:short-chain fatty acyl-CoA dehydrogenase activity"/>
    <property type="evidence" value="ECO:0007669"/>
    <property type="project" value="UniProtKB-EC"/>
</dbReference>
<reference evidence="18" key="1">
    <citation type="submission" date="2021-02" db="EMBL/GenBank/DDBJ databases">
        <authorList>
            <person name="Nowell W R."/>
        </authorList>
    </citation>
    <scope>NUCLEOTIDE SEQUENCE</scope>
</reference>
<dbReference type="Gene3D" id="3.30.830.10">
    <property type="entry name" value="Metalloenzyme, LuxS/M16 peptidase-like"/>
    <property type="match status" value="4"/>
</dbReference>
<dbReference type="SUPFAM" id="SSF56645">
    <property type="entry name" value="Acyl-CoA dehydrogenase NM domain-like"/>
    <property type="match status" value="1"/>
</dbReference>
<dbReference type="Pfam" id="PF02771">
    <property type="entry name" value="Acyl-CoA_dh_N"/>
    <property type="match status" value="1"/>
</dbReference>
<dbReference type="PANTHER" id="PTHR43884:SF12">
    <property type="entry name" value="ISOVALERYL-COA DEHYDROGENASE, MITOCHONDRIAL-RELATED"/>
    <property type="match status" value="1"/>
</dbReference>
<dbReference type="InterPro" id="IPR009100">
    <property type="entry name" value="AcylCoA_DH/oxidase_NM_dom_sf"/>
</dbReference>
<comment type="similarity">
    <text evidence="3">Belongs to the acyl-CoA dehydrogenase family.</text>
</comment>
<dbReference type="Proteomes" id="UP000663828">
    <property type="component" value="Unassembled WGS sequence"/>
</dbReference>
<dbReference type="PROSITE" id="PS00072">
    <property type="entry name" value="ACYL_COA_DH_1"/>
    <property type="match status" value="1"/>
</dbReference>
<evidence type="ECO:0000256" key="11">
    <source>
        <dbReference type="ARBA" id="ARBA00048499"/>
    </source>
</evidence>
<comment type="catalytic activity">
    <reaction evidence="11">
        <text>pentanoyl-CoA + oxidized [electron-transfer flavoprotein] + H(+) = (2E)-pentenoyl-CoA + reduced [electron-transfer flavoprotein]</text>
        <dbReference type="Rhea" id="RHEA:43456"/>
        <dbReference type="Rhea" id="RHEA-COMP:10685"/>
        <dbReference type="Rhea" id="RHEA-COMP:10686"/>
        <dbReference type="ChEBI" id="CHEBI:15378"/>
        <dbReference type="ChEBI" id="CHEBI:57389"/>
        <dbReference type="ChEBI" id="CHEBI:57692"/>
        <dbReference type="ChEBI" id="CHEBI:58307"/>
        <dbReference type="ChEBI" id="CHEBI:86160"/>
    </reaction>
    <physiologicalReaction direction="left-to-right" evidence="11">
        <dbReference type="Rhea" id="RHEA:43457"/>
    </physiologicalReaction>
</comment>
<dbReference type="Pfam" id="PF00441">
    <property type="entry name" value="Acyl-CoA_dh_1"/>
    <property type="match status" value="1"/>
</dbReference>
<dbReference type="CDD" id="cd01158">
    <property type="entry name" value="SCAD_SBCAD"/>
    <property type="match status" value="1"/>
</dbReference>
<dbReference type="Gene3D" id="2.40.110.10">
    <property type="entry name" value="Butyryl-CoA Dehydrogenase, subunit A, domain 2"/>
    <property type="match status" value="1"/>
</dbReference>
<name>A0A813WYW7_ADIRI</name>
<dbReference type="InterPro" id="IPR013786">
    <property type="entry name" value="AcylCoA_DH/ox_N"/>
</dbReference>
<feature type="domain" description="Peptidase M16 N-terminal" evidence="15">
    <location>
        <begin position="55"/>
        <end position="141"/>
    </location>
</feature>
<protein>
    <recommendedName>
        <fullName evidence="9">Short-chain specific acyl-CoA dehydrogenase, mitochondrial</fullName>
        <ecNumber evidence="4">1.3.8.1</ecNumber>
    </recommendedName>
    <alternativeName>
        <fullName evidence="8">Butyryl-CoA dehydrogenase</fullName>
    </alternativeName>
</protein>
<dbReference type="FunFam" id="3.30.830.10:FF:000015">
    <property type="entry name" value="Putative zinc metalloprotease"/>
    <property type="match status" value="1"/>
</dbReference>
<dbReference type="SUPFAM" id="SSF47203">
    <property type="entry name" value="Acyl-CoA dehydrogenase C-terminal domain-like"/>
    <property type="match status" value="1"/>
</dbReference>
<evidence type="ECO:0000259" key="17">
    <source>
        <dbReference type="Pfam" id="PF02771"/>
    </source>
</evidence>
<comment type="caution">
    <text evidence="18">The sequence shown here is derived from an EMBL/GenBank/DDBJ whole genome shotgun (WGS) entry which is preliminary data.</text>
</comment>
<keyword evidence="19" id="KW-1185">Reference proteome</keyword>
<dbReference type="InterPro" id="IPR006091">
    <property type="entry name" value="Acyl-CoA_Oxase/DH_mid-dom"/>
</dbReference>
<dbReference type="EC" id="1.3.8.1" evidence="4"/>
<evidence type="ECO:0000256" key="7">
    <source>
        <dbReference type="ARBA" id="ARBA00023002"/>
    </source>
</evidence>
<dbReference type="GO" id="GO:0046872">
    <property type="term" value="F:metal ion binding"/>
    <property type="evidence" value="ECO:0007669"/>
    <property type="project" value="InterPro"/>
</dbReference>
<dbReference type="InterPro" id="IPR011249">
    <property type="entry name" value="Metalloenz_LuxS/M16"/>
</dbReference>
<dbReference type="Gene3D" id="1.10.540.10">
    <property type="entry name" value="Acyl-CoA dehydrogenase/oxidase, N-terminal domain"/>
    <property type="match status" value="1"/>
</dbReference>
<dbReference type="InterPro" id="IPR037069">
    <property type="entry name" value="AcylCoA_DH/ox_N_sf"/>
</dbReference>
<dbReference type="FunFam" id="1.10.540.10:FF:000002">
    <property type="entry name" value="Acyl-CoA dehydrogenase FadE19"/>
    <property type="match status" value="1"/>
</dbReference>
<evidence type="ECO:0000256" key="12">
    <source>
        <dbReference type="ARBA" id="ARBA00049192"/>
    </source>
</evidence>
<sequence>MARLQSNFNFISSYCEPTFNVEKYQSSKTGMKLYHIKLPLPLIKLEICVQTKPYDDTGCAHTLEHLIFMGSRQYPQQGYLDYISAQYYSLGTNATTYRDMTTYELTTVNHQSLLKLLPIYLDHILNPLLTNDCYLTEVHHISGETGDDAGVVYSEIQSSENQPDEILLYSVLRDLWSDKSPYYYESGGRLEAIRNELTLDKIKLFHQKYYVPNNLAIILCGGGIKIDEIVGVLSKFEDENCSQLENRHRISLDYSLNENLRKKMKFNNDKFPFIKIKRASLDENSLSSEKNADSNPIDTTKLSVHLTTTGTTTDGNDSSFCDSELMVSHEDLSVPSSPTTLWSTIEVDTSINQRHMNEYKEICYPVEDNDENLGQVAFGYRLESIYEMEIYTALDVLLTTLFDEDISIFYKEFMEIPNTLCSSIDHDWFNYPERVLVVVFEGVEVDNLTMVADKYSSVLYSIIGCQRDNDQLYTQLQRNIKKKIDLHLNEIENEPYGFLIDLCCLDHVSELSVPKTNNENDDEQHLHKFLQNKKYLESLFQQPITYWHELIKKYLLEWPSTKRTVILLKPNNDLLIEQQEQDEQRISERLVSLGSDGRQRLKTELEQARLNNKQSTSQCATISHPLLSFDNQLHLPPIEYDTDGNQLDLFHSPNSHFLKYTLHIPIKQLASDLQLYLPLFTNLLFHTAIQYDNVQLDKYHFCELISRDILDYNVSNGQSSSSPIQSSYVHGHYLDIFIISLQSLNNIEMYKNTMDYFRYALFGSVFDDYKIILEECEKQLKNFIEVLQDGQTVHQAYFNSLIHSTNTESYYHQMNMFLQKNLLEKICKHPNKYQNEIISKLKQIQKFIWKNLSQIHLTVCGNIELIKDNRQIIEQFIKECHAKSQVDIESNVNKDMKGKYIQTVSPAAIIGSPHEESGYVIRWTRPAISQADFIPLMIFCNYLDMENGPLWTACRTNGYAYGVAFDFDFESNVVLLSINQCSQLNLAYSSAMETLKNLVEHKVALDPERILAARNLTICMFTEHLATLGRATGVCIRSYLNKYSIEKYQDLLHDINLYNYNDTVFLELIEKYLLPLIDNTRSSTLVLVNTNKMKETQAYLQNEHDIKTVIMFTKTNHLIKAFAQRAAVFQQCAMSTHIGSSLMTIPESHEMLRKTCRDFAERELKPVAAQLDKSHQYPVKKLGDLGLMCVEVGEELGGSGLDSLAYAIAMEEISRGCASCGVIMSAHNSLYIGPLVKYGNEKQIDQFVKPFLHGERVGCFALSEPGNGSDAGAASTVVKEHDQSSYVMNGTKAWITNAHEAEAAVVFATTDKSLKHKGISAFIIKKGTEGFSLGKKEDKLGIRASSTSNLIFDDCVFPKENLLGKKGDGFKIAMTTLDSGRIGIAGQALGIAQAALDCAVDYAQKRQVFGKQLTQLQAIQMKLADMEMRLQSARLLTWKAAALKCQGESFTKFAAMAKLAASECATFNAHQAIQILGGMGYVSDMPAERHYRDARITEIYEGTSEIQRLVIAGNLIKEHSATAS</sequence>
<comment type="cofactor">
    <cofactor evidence="1">
        <name>FAD</name>
        <dbReference type="ChEBI" id="CHEBI:57692"/>
    </cofactor>
</comment>
<feature type="domain" description="Acyl-CoA dehydrogenase/oxidase N-terminal" evidence="17">
    <location>
        <begin position="1147"/>
        <end position="1255"/>
    </location>
</feature>
<keyword evidence="7" id="KW-0560">Oxidoreductase</keyword>
<dbReference type="InterPro" id="IPR009075">
    <property type="entry name" value="AcylCo_DH/oxidase_C"/>
</dbReference>
<comment type="pathway">
    <text evidence="2">Lipid metabolism; mitochondrial fatty acid beta-oxidation.</text>
</comment>
<dbReference type="InterPro" id="IPR046373">
    <property type="entry name" value="Acyl-CoA_Oxase/DH_mid-dom_sf"/>
</dbReference>
<dbReference type="GO" id="GO:0005739">
    <property type="term" value="C:mitochondrion"/>
    <property type="evidence" value="ECO:0007669"/>
    <property type="project" value="TreeGrafter"/>
</dbReference>